<dbReference type="HAMAP" id="MF_03198">
    <property type="entry name" value="Methyltr_EFM6"/>
    <property type="match status" value="1"/>
</dbReference>
<dbReference type="STRING" id="1220924.W2RJ18"/>
<dbReference type="InterPro" id="IPR033684">
    <property type="entry name" value="EFM6"/>
</dbReference>
<gene>
    <name evidence="1" type="primary">EFM6</name>
    <name evidence="2" type="ORF">HMPREF1541_08729</name>
</gene>
<keyword evidence="1" id="KW-0963">Cytoplasm</keyword>
<dbReference type="SUPFAM" id="SSF53335">
    <property type="entry name" value="S-adenosyl-L-methionine-dependent methyltransferases"/>
    <property type="match status" value="1"/>
</dbReference>
<dbReference type="GeneID" id="19976068"/>
<dbReference type="InParanoid" id="W2RJ18"/>
<comment type="similarity">
    <text evidence="1">Belongs to the class I-like SAM-binding methyltransferase superfamily. METTL21 family. EFM6 subfamily.</text>
</comment>
<comment type="function">
    <text evidence="1">S-adenosyl-L-methionine-dependent protein-lysine N-methyltransferase that methylates elongation factor 1-alpha.</text>
</comment>
<dbReference type="Gene3D" id="3.40.50.150">
    <property type="entry name" value="Vaccinia Virus protein VP39"/>
    <property type="match status" value="1"/>
</dbReference>
<dbReference type="PANTHER" id="PTHR14614">
    <property type="entry name" value="HEPATOCELLULAR CARCINOMA-ASSOCIATED ANTIGEN"/>
    <property type="match status" value="1"/>
</dbReference>
<dbReference type="GO" id="GO:0016279">
    <property type="term" value="F:protein-lysine N-methyltransferase activity"/>
    <property type="evidence" value="ECO:0007669"/>
    <property type="project" value="UniProtKB-UniRule"/>
</dbReference>
<evidence type="ECO:0000313" key="2">
    <source>
        <dbReference type="EMBL" id="ETN36451.1"/>
    </source>
</evidence>
<dbReference type="InterPro" id="IPR029063">
    <property type="entry name" value="SAM-dependent_MTases_sf"/>
</dbReference>
<keyword evidence="1" id="KW-0949">S-adenosyl-L-methionine</keyword>
<evidence type="ECO:0000313" key="3">
    <source>
        <dbReference type="Proteomes" id="UP000030752"/>
    </source>
</evidence>
<reference evidence="2 3" key="1">
    <citation type="submission" date="2013-03" db="EMBL/GenBank/DDBJ databases">
        <title>The Genome Sequence of Phialophora europaea CBS 101466.</title>
        <authorList>
            <consortium name="The Broad Institute Genomics Platform"/>
            <person name="Cuomo C."/>
            <person name="de Hoog S."/>
            <person name="Gorbushina A."/>
            <person name="Walker B."/>
            <person name="Young S.K."/>
            <person name="Zeng Q."/>
            <person name="Gargeya S."/>
            <person name="Fitzgerald M."/>
            <person name="Haas B."/>
            <person name="Abouelleil A."/>
            <person name="Allen A.W."/>
            <person name="Alvarado L."/>
            <person name="Arachchi H.M."/>
            <person name="Berlin A.M."/>
            <person name="Chapman S.B."/>
            <person name="Gainer-Dewar J."/>
            <person name="Goldberg J."/>
            <person name="Griggs A."/>
            <person name="Gujja S."/>
            <person name="Hansen M."/>
            <person name="Howarth C."/>
            <person name="Imamovic A."/>
            <person name="Ireland A."/>
            <person name="Larimer J."/>
            <person name="McCowan C."/>
            <person name="Murphy C."/>
            <person name="Pearson M."/>
            <person name="Poon T.W."/>
            <person name="Priest M."/>
            <person name="Roberts A."/>
            <person name="Saif S."/>
            <person name="Shea T."/>
            <person name="Sisk P."/>
            <person name="Sykes S."/>
            <person name="Wortman J."/>
            <person name="Nusbaum C."/>
            <person name="Birren B."/>
        </authorList>
    </citation>
    <scope>NUCLEOTIDE SEQUENCE [LARGE SCALE GENOMIC DNA]</scope>
    <source>
        <strain evidence="2 3">CBS 101466</strain>
    </source>
</reference>
<dbReference type="eggNOG" id="KOG2793">
    <property type="taxonomic scope" value="Eukaryota"/>
</dbReference>
<accession>W2RJ18</accession>
<proteinExistence type="inferred from homology"/>
<dbReference type="Pfam" id="PF10294">
    <property type="entry name" value="Methyltransf_16"/>
    <property type="match status" value="1"/>
</dbReference>
<dbReference type="GO" id="GO:0032259">
    <property type="term" value="P:methylation"/>
    <property type="evidence" value="ECO:0007669"/>
    <property type="project" value="UniProtKB-KW"/>
</dbReference>
<dbReference type="VEuPathDB" id="FungiDB:HMPREF1541_08729"/>
<dbReference type="GO" id="GO:0005829">
    <property type="term" value="C:cytosol"/>
    <property type="evidence" value="ECO:0007669"/>
    <property type="project" value="TreeGrafter"/>
</dbReference>
<dbReference type="RefSeq" id="XP_008721269.1">
    <property type="nucleotide sequence ID" value="XM_008723047.1"/>
</dbReference>
<protein>
    <recommendedName>
        <fullName evidence="1">Protein-lysine N-methyltransferase EFM6</fullName>
        <ecNumber evidence="1">2.1.1.-</ecNumber>
    </recommendedName>
    <alternativeName>
        <fullName evidence="1">Elongation factor methyltransferase 6</fullName>
    </alternativeName>
</protein>
<feature type="binding site" evidence="1">
    <location>
        <position position="163"/>
    </location>
    <ligand>
        <name>S-adenosyl-L-methionine</name>
        <dbReference type="ChEBI" id="CHEBI:59789"/>
    </ligand>
</feature>
<feature type="binding site" evidence="1">
    <location>
        <position position="64"/>
    </location>
    <ligand>
        <name>S-adenosyl-L-methionine</name>
        <dbReference type="ChEBI" id="CHEBI:59789"/>
    </ligand>
</feature>
<feature type="binding site" evidence="1">
    <location>
        <begin position="90"/>
        <end position="92"/>
    </location>
    <ligand>
        <name>S-adenosyl-L-methionine</name>
        <dbReference type="ChEBI" id="CHEBI:59789"/>
    </ligand>
</feature>
<sequence length="240" mass="26903">MPSSIPRQSRSPSPENDIFAVPDFIVPPREIKTAGSTDLTFNGILPAPLKLHEDLAEGCGGQLWPAGMTLAQYMLAYHKNLRDKQIVEIGAGGGLVGLAVAIGCEVNTQLLMTDQLPMLGLMEKNVVINGLQEKVRPSVYDWGSIEVPTFSTATGKPDLILAADCVYFEPAFPLLLRTLTDLIGTNTICYFCFKKRRKADMRFIRDMRRTLEVKEVTYDWQIDDRRNMIFLYEVTSKIRS</sequence>
<dbReference type="HOGENOM" id="CLU_055721_2_1_1"/>
<name>W2RJ18_CYPE1</name>
<keyword evidence="3" id="KW-1185">Reference proteome</keyword>
<evidence type="ECO:0000256" key="1">
    <source>
        <dbReference type="HAMAP-Rule" id="MF_03198"/>
    </source>
</evidence>
<dbReference type="FunCoup" id="W2RJ18">
    <property type="interactions" value="401"/>
</dbReference>
<organism evidence="2 3">
    <name type="scientific">Cyphellophora europaea (strain CBS 101466)</name>
    <name type="common">Phialophora europaea</name>
    <dbReference type="NCBI Taxonomy" id="1220924"/>
    <lineage>
        <taxon>Eukaryota</taxon>
        <taxon>Fungi</taxon>
        <taxon>Dikarya</taxon>
        <taxon>Ascomycota</taxon>
        <taxon>Pezizomycotina</taxon>
        <taxon>Eurotiomycetes</taxon>
        <taxon>Chaetothyriomycetidae</taxon>
        <taxon>Chaetothyriales</taxon>
        <taxon>Cyphellophoraceae</taxon>
        <taxon>Cyphellophora</taxon>
    </lineage>
</organism>
<dbReference type="Proteomes" id="UP000030752">
    <property type="component" value="Unassembled WGS sequence"/>
</dbReference>
<dbReference type="OrthoDB" id="407325at2759"/>
<comment type="subcellular location">
    <subcellularLocation>
        <location evidence="1">Cytoplasm</location>
    </subcellularLocation>
</comment>
<dbReference type="InterPro" id="IPR019410">
    <property type="entry name" value="Methyltransf_16"/>
</dbReference>
<dbReference type="PANTHER" id="PTHR14614:SF152">
    <property type="entry name" value="PROTEIN-LYSINE N-METHYLTRANSFERASE EFM6"/>
    <property type="match status" value="1"/>
</dbReference>
<dbReference type="EMBL" id="KB822725">
    <property type="protein sequence ID" value="ETN36451.1"/>
    <property type="molecule type" value="Genomic_DNA"/>
</dbReference>
<feature type="binding site" evidence="1">
    <location>
        <position position="114"/>
    </location>
    <ligand>
        <name>S-adenosyl-L-methionine</name>
        <dbReference type="ChEBI" id="CHEBI:59789"/>
    </ligand>
</feature>
<keyword evidence="1" id="KW-0808">Transferase</keyword>
<dbReference type="AlphaFoldDB" id="W2RJ18"/>
<keyword evidence="1" id="KW-0489">Methyltransferase</keyword>
<dbReference type="EC" id="2.1.1.-" evidence="1"/>
<feature type="binding site" evidence="1">
    <location>
        <position position="142"/>
    </location>
    <ligand>
        <name>S-adenosyl-L-methionine</name>
        <dbReference type="ChEBI" id="CHEBI:59789"/>
    </ligand>
</feature>